<keyword evidence="2" id="KW-0175">Coiled coil</keyword>
<dbReference type="InterPro" id="IPR058626">
    <property type="entry name" value="MdtA-like_b-barrel"/>
</dbReference>
<gene>
    <name evidence="6" type="ORF">ADIS_2891</name>
</gene>
<name>R7ZQP2_9BACT</name>
<evidence type="ECO:0000256" key="1">
    <source>
        <dbReference type="ARBA" id="ARBA00009477"/>
    </source>
</evidence>
<evidence type="ECO:0000313" key="7">
    <source>
        <dbReference type="Proteomes" id="UP000013909"/>
    </source>
</evidence>
<dbReference type="Pfam" id="PF25876">
    <property type="entry name" value="HH_MFP_RND"/>
    <property type="match status" value="1"/>
</dbReference>
<dbReference type="Pfam" id="PF25944">
    <property type="entry name" value="Beta-barrel_RND"/>
    <property type="match status" value="1"/>
</dbReference>
<evidence type="ECO:0000259" key="5">
    <source>
        <dbReference type="Pfam" id="PF25944"/>
    </source>
</evidence>
<comment type="caution">
    <text evidence="6">The sequence shown here is derived from an EMBL/GenBank/DDBJ whole genome shotgun (WGS) entry which is preliminary data.</text>
</comment>
<feature type="coiled-coil region" evidence="2">
    <location>
        <begin position="245"/>
        <end position="273"/>
    </location>
</feature>
<feature type="domain" description="Multidrug resistance protein MdtA-like barrel-sandwich hybrid" evidence="4">
    <location>
        <begin position="76"/>
        <end position="215"/>
    </location>
</feature>
<evidence type="ECO:0000259" key="3">
    <source>
        <dbReference type="Pfam" id="PF25876"/>
    </source>
</evidence>
<dbReference type="AlphaFoldDB" id="R7ZQP2"/>
<dbReference type="GO" id="GO:0046677">
    <property type="term" value="P:response to antibiotic"/>
    <property type="evidence" value="ECO:0007669"/>
    <property type="project" value="TreeGrafter"/>
</dbReference>
<evidence type="ECO:0000313" key="6">
    <source>
        <dbReference type="EMBL" id="EON76441.1"/>
    </source>
</evidence>
<dbReference type="SUPFAM" id="SSF111369">
    <property type="entry name" value="HlyD-like secretion proteins"/>
    <property type="match status" value="1"/>
</dbReference>
<dbReference type="GO" id="GO:0005886">
    <property type="term" value="C:plasma membrane"/>
    <property type="evidence" value="ECO:0007669"/>
    <property type="project" value="TreeGrafter"/>
</dbReference>
<dbReference type="InterPro" id="IPR006143">
    <property type="entry name" value="RND_pump_MFP"/>
</dbReference>
<dbReference type="PANTHER" id="PTHR30158:SF23">
    <property type="entry name" value="MULTIDRUG RESISTANCE PROTEIN MEXA"/>
    <property type="match status" value="1"/>
</dbReference>
<dbReference type="Pfam" id="PF25917">
    <property type="entry name" value="BSH_RND"/>
    <property type="match status" value="1"/>
</dbReference>
<accession>R7ZQP2</accession>
<feature type="domain" description="Multidrug resistance protein MdtA-like beta-barrel" evidence="5">
    <location>
        <begin position="251"/>
        <end position="320"/>
    </location>
</feature>
<dbReference type="GO" id="GO:0030313">
    <property type="term" value="C:cell envelope"/>
    <property type="evidence" value="ECO:0007669"/>
    <property type="project" value="UniProtKB-SubCell"/>
</dbReference>
<sequence length="415" mass="46712">MKNCNSLLGTMALVRSFQFILFLSLSAGILFSACSAGNSKNNTENKRLEVPVLSLDQMTIEIPQTYVADIQARQFVEVRSKIEGFVEKIYVDEGQIVKKDQPLFQLSSTEYSELVNSATAKLMQAKAEEKGASLEVARLKILVEKNIFSSSELELAQSKLDMARSAIMESEAMLKNARLGLSYTTIRAPFDGMVDRIPYKTGSLVNSGDLLTNITDIHEIFAYYKITENEYLEYMRGRIDKENFKKESKQNLKHALEETLEEEKEEITLILSDGQTYQHTGELETMEADFEKGTGSIALRVRFPNPDGLLKHGASGKVQMTKPLENIYLIPQKATFEIQDYTYIYLVGPDNNAQIRSFRPKGRYGLFYISDDFKVGDRVVLEGIQLLKDGVAIKPRETGAEEVYGSLETLAQTSF</sequence>
<dbReference type="NCBIfam" id="TIGR01730">
    <property type="entry name" value="RND_mfp"/>
    <property type="match status" value="1"/>
</dbReference>
<dbReference type="Gene3D" id="2.40.50.100">
    <property type="match status" value="1"/>
</dbReference>
<comment type="similarity">
    <text evidence="1">Belongs to the membrane fusion protein (MFP) (TC 8.A.1) family.</text>
</comment>
<evidence type="ECO:0000256" key="2">
    <source>
        <dbReference type="SAM" id="Coils"/>
    </source>
</evidence>
<dbReference type="Gene3D" id="2.40.30.170">
    <property type="match status" value="1"/>
</dbReference>
<organism evidence="6 7">
    <name type="scientific">Lunatimonas lonarensis</name>
    <dbReference type="NCBI Taxonomy" id="1232681"/>
    <lineage>
        <taxon>Bacteria</taxon>
        <taxon>Pseudomonadati</taxon>
        <taxon>Bacteroidota</taxon>
        <taxon>Cytophagia</taxon>
        <taxon>Cytophagales</taxon>
        <taxon>Cyclobacteriaceae</taxon>
    </lineage>
</organism>
<dbReference type="EMBL" id="AQHR01000085">
    <property type="protein sequence ID" value="EON76441.1"/>
    <property type="molecule type" value="Genomic_DNA"/>
</dbReference>
<protein>
    <submittedName>
        <fullName evidence="6">Multidrug resistance protein</fullName>
    </submittedName>
</protein>
<dbReference type="STRING" id="1232681.ADIS_2891"/>
<dbReference type="Gene3D" id="2.40.420.20">
    <property type="match status" value="1"/>
</dbReference>
<dbReference type="PATRIC" id="fig|1288963.3.peg.2879"/>
<feature type="domain" description="Multidrug resistance protein MdtA-like alpha-helical hairpin" evidence="3">
    <location>
        <begin position="116"/>
        <end position="184"/>
    </location>
</feature>
<dbReference type="InterPro" id="IPR058624">
    <property type="entry name" value="MdtA-like_HH"/>
</dbReference>
<evidence type="ECO:0000259" key="4">
    <source>
        <dbReference type="Pfam" id="PF25917"/>
    </source>
</evidence>
<dbReference type="Gene3D" id="1.10.287.470">
    <property type="entry name" value="Helix hairpin bin"/>
    <property type="match status" value="1"/>
</dbReference>
<reference evidence="6 7" key="1">
    <citation type="submission" date="2013-02" db="EMBL/GenBank/DDBJ databases">
        <title>A novel strain isolated from Lonar lake, Maharashtra, India.</title>
        <authorList>
            <person name="Singh A."/>
        </authorList>
    </citation>
    <scope>NUCLEOTIDE SEQUENCE [LARGE SCALE GENOMIC DNA]</scope>
    <source>
        <strain evidence="6 7">AK24</strain>
    </source>
</reference>
<dbReference type="PROSITE" id="PS51257">
    <property type="entry name" value="PROKAR_LIPOPROTEIN"/>
    <property type="match status" value="1"/>
</dbReference>
<dbReference type="InterPro" id="IPR058625">
    <property type="entry name" value="MdtA-like_BSH"/>
</dbReference>
<proteinExistence type="inferred from homology"/>
<dbReference type="PANTHER" id="PTHR30158">
    <property type="entry name" value="ACRA/E-RELATED COMPONENT OF DRUG EFFLUX TRANSPORTER"/>
    <property type="match status" value="1"/>
</dbReference>
<dbReference type="Proteomes" id="UP000013909">
    <property type="component" value="Unassembled WGS sequence"/>
</dbReference>
<dbReference type="GO" id="GO:0022857">
    <property type="term" value="F:transmembrane transporter activity"/>
    <property type="evidence" value="ECO:0007669"/>
    <property type="project" value="InterPro"/>
</dbReference>
<keyword evidence="7" id="KW-1185">Reference proteome</keyword>